<dbReference type="InterPro" id="IPR013098">
    <property type="entry name" value="Ig_I-set"/>
</dbReference>
<dbReference type="GO" id="GO:0007156">
    <property type="term" value="P:homophilic cell adhesion via plasma membrane adhesion molecules"/>
    <property type="evidence" value="ECO:0007669"/>
    <property type="project" value="TreeGrafter"/>
</dbReference>
<dbReference type="OrthoDB" id="6077854at2759"/>
<dbReference type="EMBL" id="CAJVCH010134527">
    <property type="protein sequence ID" value="CAG7726368.1"/>
    <property type="molecule type" value="Genomic_DNA"/>
</dbReference>
<sequence length="673" mass="76074">MTIRMFQMDTENQQLESQNPPTTIQQNLSFFGNEAIVEAPTGTLKMALVCNASFPVAWYVESFENNPRTIHSVFRNTRRLAPDPLDHSSFKYVATTILNRLENVPTGRYICRSTRNRSLSNSVYLYWKGNADNVFVDFKTNITLTKKDLSDPHNITLPCVVSTPNATVVLYKFNRQGRIRLVRNDSIMYDPKVGFTLLNFQNISGYYRCFTTQTNWDNDYVGIIVPSLSVPKNTSTNGTQVTLKSNPSIRIDAKRQMAVCCSGLGGTKSPKMFNILCNEPITCDYVKKISNIEHWFHRIQSRQTRKNDCTTFKLTPHYHSGVIQCTGPDFNIQMNYIFPMSEIIRYYSMKSRSSSNIRINTVWTTWEEIIPEEMMIITEAQHTGVRFRPKIRRNESQIVYDGEQFDLLCVCSPYYFAGGIKWALKFKNGTVIFRAGEREIGIPPASSNTVYMDDGHHDYLSITANKDLTAVVCLAPIWNSSLWVHNVYNLYINESINAQVVLLSEEKIAWNLNDTAKYLQCNATGSPLPTFTWYRDEQSLENGPNIEITEVVGINGTVVQTVLKIQRVSHRTGGVYKCEANNSAGSAFKIVTVQIAGQTSWHHAVAITVGVISAVGLLAAIGFFIWKIKTGQDGIRNLSNGIIQEFENDDDTASVNIHNKTYDPSTLNADLLD</sequence>
<dbReference type="PANTHER" id="PTHR23277">
    <property type="entry name" value="NECTIN-RELATED"/>
    <property type="match status" value="1"/>
</dbReference>
<dbReference type="GO" id="GO:0007157">
    <property type="term" value="P:heterophilic cell-cell adhesion via plasma membrane cell adhesion molecules"/>
    <property type="evidence" value="ECO:0007669"/>
    <property type="project" value="TreeGrafter"/>
</dbReference>
<dbReference type="PROSITE" id="PS50835">
    <property type="entry name" value="IG_LIKE"/>
    <property type="match status" value="1"/>
</dbReference>
<evidence type="ECO:0000256" key="4">
    <source>
        <dbReference type="ARBA" id="ARBA00023136"/>
    </source>
</evidence>
<dbReference type="GO" id="GO:0016020">
    <property type="term" value="C:membrane"/>
    <property type="evidence" value="ECO:0007669"/>
    <property type="project" value="UniProtKB-SubCell"/>
</dbReference>
<keyword evidence="7" id="KW-0812">Transmembrane</keyword>
<dbReference type="InterPro" id="IPR003599">
    <property type="entry name" value="Ig_sub"/>
</dbReference>
<evidence type="ECO:0000256" key="2">
    <source>
        <dbReference type="ARBA" id="ARBA00022729"/>
    </source>
</evidence>
<name>A0A8J2JSA2_9HEXA</name>
<keyword evidence="2" id="KW-0732">Signal</keyword>
<dbReference type="SMART" id="SM00408">
    <property type="entry name" value="IGc2"/>
    <property type="match status" value="1"/>
</dbReference>
<dbReference type="InterPro" id="IPR003598">
    <property type="entry name" value="Ig_sub2"/>
</dbReference>
<dbReference type="InterPro" id="IPR007110">
    <property type="entry name" value="Ig-like_dom"/>
</dbReference>
<dbReference type="InterPro" id="IPR051427">
    <property type="entry name" value="Nectin/Nectin-like"/>
</dbReference>
<keyword evidence="3" id="KW-0677">Repeat</keyword>
<dbReference type="GO" id="GO:0005912">
    <property type="term" value="C:adherens junction"/>
    <property type="evidence" value="ECO:0007669"/>
    <property type="project" value="TreeGrafter"/>
</dbReference>
<dbReference type="Pfam" id="PF07679">
    <property type="entry name" value="I-set"/>
    <property type="match status" value="1"/>
</dbReference>
<accession>A0A8J2JSA2</accession>
<comment type="subcellular location">
    <subcellularLocation>
        <location evidence="1">Membrane</location>
    </subcellularLocation>
</comment>
<evidence type="ECO:0000313" key="9">
    <source>
        <dbReference type="EMBL" id="CAG7726368.1"/>
    </source>
</evidence>
<dbReference type="PANTHER" id="PTHR23277:SF108">
    <property type="entry name" value="FASCICLIN-3"/>
    <property type="match status" value="1"/>
</dbReference>
<keyword evidence="4 7" id="KW-0472">Membrane</keyword>
<dbReference type="SMART" id="SM00409">
    <property type="entry name" value="IG"/>
    <property type="match status" value="1"/>
</dbReference>
<keyword evidence="6" id="KW-0325">Glycoprotein</keyword>
<feature type="transmembrane region" description="Helical" evidence="7">
    <location>
        <begin position="601"/>
        <end position="626"/>
    </location>
</feature>
<evidence type="ECO:0000256" key="5">
    <source>
        <dbReference type="ARBA" id="ARBA00023157"/>
    </source>
</evidence>
<comment type="caution">
    <text evidence="9">The sequence shown here is derived from an EMBL/GenBank/DDBJ whole genome shotgun (WGS) entry which is preliminary data.</text>
</comment>
<dbReference type="PIRSF" id="PIRSF000615">
    <property type="entry name" value="TyrPK_CSF1-R"/>
    <property type="match status" value="1"/>
</dbReference>
<feature type="domain" description="Ig-like" evidence="8">
    <location>
        <begin position="498"/>
        <end position="594"/>
    </location>
</feature>
<keyword evidence="7" id="KW-1133">Transmembrane helix</keyword>
<evidence type="ECO:0000256" key="7">
    <source>
        <dbReference type="SAM" id="Phobius"/>
    </source>
</evidence>
<reference evidence="9" key="1">
    <citation type="submission" date="2021-06" db="EMBL/GenBank/DDBJ databases">
        <authorList>
            <person name="Hodson N. C."/>
            <person name="Mongue J. A."/>
            <person name="Jaron S. K."/>
        </authorList>
    </citation>
    <scope>NUCLEOTIDE SEQUENCE</scope>
</reference>
<gene>
    <name evidence="9" type="ORF">AFUS01_LOCUS15283</name>
</gene>
<protein>
    <recommendedName>
        <fullName evidence="8">Ig-like domain-containing protein</fullName>
    </recommendedName>
</protein>
<dbReference type="Proteomes" id="UP000708208">
    <property type="component" value="Unassembled WGS sequence"/>
</dbReference>
<evidence type="ECO:0000256" key="3">
    <source>
        <dbReference type="ARBA" id="ARBA00022737"/>
    </source>
</evidence>
<evidence type="ECO:0000256" key="1">
    <source>
        <dbReference type="ARBA" id="ARBA00004370"/>
    </source>
</evidence>
<dbReference type="AlphaFoldDB" id="A0A8J2JSA2"/>
<proteinExistence type="predicted"/>
<evidence type="ECO:0000259" key="8">
    <source>
        <dbReference type="PROSITE" id="PS50835"/>
    </source>
</evidence>
<keyword evidence="5" id="KW-1015">Disulfide bond</keyword>
<organism evidence="9 10">
    <name type="scientific">Allacma fusca</name>
    <dbReference type="NCBI Taxonomy" id="39272"/>
    <lineage>
        <taxon>Eukaryota</taxon>
        <taxon>Metazoa</taxon>
        <taxon>Ecdysozoa</taxon>
        <taxon>Arthropoda</taxon>
        <taxon>Hexapoda</taxon>
        <taxon>Collembola</taxon>
        <taxon>Symphypleona</taxon>
        <taxon>Sminthuridae</taxon>
        <taxon>Allacma</taxon>
    </lineage>
</organism>
<keyword evidence="10" id="KW-1185">Reference proteome</keyword>
<evidence type="ECO:0000256" key="6">
    <source>
        <dbReference type="ARBA" id="ARBA00023180"/>
    </source>
</evidence>
<evidence type="ECO:0000313" key="10">
    <source>
        <dbReference type="Proteomes" id="UP000708208"/>
    </source>
</evidence>